<name>A0AAU6WRC6_9FLAO</name>
<keyword evidence="2" id="KW-1185">Reference proteome</keyword>
<accession>A0AAU6WRC6</accession>
<dbReference type="EMBL" id="CP154834">
    <property type="protein sequence ID" value="XAO74966.1"/>
    <property type="molecule type" value="Genomic_DNA"/>
</dbReference>
<sequence length="68" mass="7791">MAWILNARQIGQTNTRTVKKAFRSMRKTLKSISLATTVKSILTVICFREPIPWNNNNERKPTVGFLSL</sequence>
<reference evidence="1 2" key="1">
    <citation type="submission" date="2024-04" db="EMBL/GenBank/DDBJ databases">
        <title>Genome sequencing and assembly of rice foliar adapted Chryseobacterium endophyticum OsEnb-ALM-A6.</title>
        <authorList>
            <person name="Kumar S."/>
            <person name="Javed M."/>
            <person name="Chouhan V."/>
            <person name="Charishma K."/>
            <person name="Patel A."/>
            <person name="Kumar M."/>
            <person name="Sahu K.P."/>
            <person name="Kumar A."/>
        </authorList>
    </citation>
    <scope>NUCLEOTIDE SEQUENCE [LARGE SCALE GENOMIC DNA]</scope>
    <source>
        <strain evidence="1 2">OsEnb-ALM-A6</strain>
    </source>
</reference>
<evidence type="ECO:0000313" key="1">
    <source>
        <dbReference type="EMBL" id="XAO74966.1"/>
    </source>
</evidence>
<dbReference type="AlphaFoldDB" id="A0AAU6WRC6"/>
<protein>
    <recommendedName>
        <fullName evidence="3">Transposase</fullName>
    </recommendedName>
</protein>
<dbReference type="RefSeq" id="WP_345766874.1">
    <property type="nucleotide sequence ID" value="NZ_CP154834.1"/>
</dbReference>
<organism evidence="1 2">
    <name type="scientific">Chryseobacterium endophyticum</name>
    <dbReference type="NCBI Taxonomy" id="1854762"/>
    <lineage>
        <taxon>Bacteria</taxon>
        <taxon>Pseudomonadati</taxon>
        <taxon>Bacteroidota</taxon>
        <taxon>Flavobacteriia</taxon>
        <taxon>Flavobacteriales</taxon>
        <taxon>Weeksellaceae</taxon>
        <taxon>Chryseobacterium group</taxon>
        <taxon>Chryseobacterium</taxon>
    </lineage>
</organism>
<evidence type="ECO:0008006" key="3">
    <source>
        <dbReference type="Google" id="ProtNLM"/>
    </source>
</evidence>
<evidence type="ECO:0000313" key="2">
    <source>
        <dbReference type="Proteomes" id="UP001463665"/>
    </source>
</evidence>
<gene>
    <name evidence="1" type="ORF">AAFP95_02790</name>
</gene>
<proteinExistence type="predicted"/>
<dbReference type="Proteomes" id="UP001463665">
    <property type="component" value="Chromosome"/>
</dbReference>